<protein>
    <recommendedName>
        <fullName evidence="5">Peptidase M23</fullName>
    </recommendedName>
</protein>
<keyword evidence="1" id="KW-1133">Transmembrane helix</keyword>
<keyword evidence="2" id="KW-0732">Signal</keyword>
<proteinExistence type="predicted"/>
<dbReference type="AlphaFoldDB" id="A0A073JF88"/>
<organism evidence="3 4">
    <name type="scientific">Pseudosulfitobacter pseudonitzschiae</name>
    <dbReference type="NCBI Taxonomy" id="1402135"/>
    <lineage>
        <taxon>Bacteria</taxon>
        <taxon>Pseudomonadati</taxon>
        <taxon>Pseudomonadota</taxon>
        <taxon>Alphaproteobacteria</taxon>
        <taxon>Rhodobacterales</taxon>
        <taxon>Roseobacteraceae</taxon>
        <taxon>Pseudosulfitobacter</taxon>
    </lineage>
</organism>
<keyword evidence="1" id="KW-0812">Transmembrane</keyword>
<feature type="chain" id="PRO_5001690450" description="Peptidase M23" evidence="2">
    <location>
        <begin position="20"/>
        <end position="70"/>
    </location>
</feature>
<comment type="caution">
    <text evidence="3">The sequence shown here is derived from an EMBL/GenBank/DDBJ whole genome shotgun (WGS) entry which is preliminary data.</text>
</comment>
<name>A0A073JF88_9RHOB</name>
<gene>
    <name evidence="3" type="ORF">SUH3_13635</name>
</gene>
<keyword evidence="1" id="KW-0472">Membrane</keyword>
<dbReference type="EMBL" id="JAMD01000003">
    <property type="protein sequence ID" value="KEJ96397.1"/>
    <property type="molecule type" value="Genomic_DNA"/>
</dbReference>
<dbReference type="Proteomes" id="UP000027746">
    <property type="component" value="Unassembled WGS sequence"/>
</dbReference>
<evidence type="ECO:0008006" key="5">
    <source>
        <dbReference type="Google" id="ProtNLM"/>
    </source>
</evidence>
<sequence length="70" mass="7115">MKSVTIALGLAGLAAPVAAHTDAGLHLHPHVTDGAAWLPVLLGMAAIVVAVALTATRATIRARSARKSRK</sequence>
<evidence type="ECO:0000313" key="4">
    <source>
        <dbReference type="Proteomes" id="UP000027746"/>
    </source>
</evidence>
<feature type="signal peptide" evidence="2">
    <location>
        <begin position="1"/>
        <end position="19"/>
    </location>
</feature>
<keyword evidence="4" id="KW-1185">Reference proteome</keyword>
<evidence type="ECO:0000256" key="2">
    <source>
        <dbReference type="SAM" id="SignalP"/>
    </source>
</evidence>
<accession>A0A073JF88</accession>
<feature type="transmembrane region" description="Helical" evidence="1">
    <location>
        <begin position="35"/>
        <end position="60"/>
    </location>
</feature>
<evidence type="ECO:0000256" key="1">
    <source>
        <dbReference type="SAM" id="Phobius"/>
    </source>
</evidence>
<reference evidence="3 4" key="1">
    <citation type="submission" date="2014-01" db="EMBL/GenBank/DDBJ databases">
        <title>Sulfitobacter sp. H3 (MCCC 1A00686) Genome Sequencing.</title>
        <authorList>
            <person name="Lai Q."/>
            <person name="Hong Z."/>
        </authorList>
    </citation>
    <scope>NUCLEOTIDE SEQUENCE [LARGE SCALE GENOMIC DNA]</scope>
    <source>
        <strain evidence="3 4">H3</strain>
    </source>
</reference>
<evidence type="ECO:0000313" key="3">
    <source>
        <dbReference type="EMBL" id="KEJ96397.1"/>
    </source>
</evidence>